<dbReference type="OrthoDB" id="5949858at2"/>
<gene>
    <name evidence="1" type="ORF">RHRU231_590062</name>
</gene>
<protein>
    <submittedName>
        <fullName evidence="1">Uncharacterized protein</fullName>
    </submittedName>
</protein>
<sequence>MTTAELLLHPVRLRIVQALLGDRTATTAQLRALIDDVPAATLYRQIATLTGAGVLDVVAQRRVRGAVERTYRLVAERAHIDGQEAATMSTENHRRAFLAFTAQLLADFDAYLDDPERRDPAEDVVGYRQAALDLTDEEALALVTEMRQLLTRYLELGPGPGRRRRLLSTVVVPARDVSGQESGER</sequence>
<evidence type="ECO:0000313" key="1">
    <source>
        <dbReference type="EMBL" id="CDZ90003.1"/>
    </source>
</evidence>
<dbReference type="SMART" id="SM00418">
    <property type="entry name" value="HTH_ARSR"/>
    <property type="match status" value="1"/>
</dbReference>
<dbReference type="InterPro" id="IPR036388">
    <property type="entry name" value="WH-like_DNA-bd_sf"/>
</dbReference>
<dbReference type="SUPFAM" id="SSF46785">
    <property type="entry name" value="Winged helix' DNA-binding domain"/>
    <property type="match status" value="1"/>
</dbReference>
<dbReference type="Proteomes" id="UP000042997">
    <property type="component" value="Unassembled WGS sequence"/>
</dbReference>
<evidence type="ECO:0000313" key="2">
    <source>
        <dbReference type="Proteomes" id="UP000042997"/>
    </source>
</evidence>
<organism evidence="1 2">
    <name type="scientific">Rhodococcus ruber</name>
    <dbReference type="NCBI Taxonomy" id="1830"/>
    <lineage>
        <taxon>Bacteria</taxon>
        <taxon>Bacillati</taxon>
        <taxon>Actinomycetota</taxon>
        <taxon>Actinomycetes</taxon>
        <taxon>Mycobacteriales</taxon>
        <taxon>Nocardiaceae</taxon>
        <taxon>Rhodococcus</taxon>
    </lineage>
</organism>
<reference evidence="1 2" key="1">
    <citation type="journal article" date="2014" name="Genome Announc.">
        <title>Draft Genome Sequence of Propane- and Butane-Oxidizing Actinobacterium Rhodococcus ruber IEGM 231.</title>
        <authorList>
            <person name="Ivshina I.B."/>
            <person name="Kuyukina M.S."/>
            <person name="Krivoruchko A.V."/>
            <person name="Barbe V."/>
            <person name="Fischer C."/>
        </authorList>
    </citation>
    <scope>NUCLEOTIDE SEQUENCE [LARGE SCALE GENOMIC DNA]</scope>
</reference>
<dbReference type="InterPro" id="IPR001845">
    <property type="entry name" value="HTH_ArsR_DNA-bd_dom"/>
</dbReference>
<dbReference type="RefSeq" id="WP_017681104.1">
    <property type="nucleotide sequence ID" value="NZ_CP023714.1"/>
</dbReference>
<proteinExistence type="predicted"/>
<dbReference type="eggNOG" id="COG0640">
    <property type="taxonomic scope" value="Bacteria"/>
</dbReference>
<dbReference type="Gene3D" id="6.10.140.2180">
    <property type="match status" value="1"/>
</dbReference>
<dbReference type="AlphaFoldDB" id="A0A098BMS4"/>
<dbReference type="NCBIfam" id="NF005061">
    <property type="entry name" value="PRK06474.1"/>
    <property type="match status" value="1"/>
</dbReference>
<dbReference type="GO" id="GO:0003700">
    <property type="term" value="F:DNA-binding transcription factor activity"/>
    <property type="evidence" value="ECO:0007669"/>
    <property type="project" value="InterPro"/>
</dbReference>
<name>A0A098BMS4_9NOCA</name>
<accession>A0A098BMS4</accession>
<dbReference type="EMBL" id="CCSD01000071">
    <property type="protein sequence ID" value="CDZ90003.1"/>
    <property type="molecule type" value="Genomic_DNA"/>
</dbReference>
<dbReference type="Gene3D" id="1.10.10.10">
    <property type="entry name" value="Winged helix-like DNA-binding domain superfamily/Winged helix DNA-binding domain"/>
    <property type="match status" value="1"/>
</dbReference>
<dbReference type="InterPro" id="IPR036390">
    <property type="entry name" value="WH_DNA-bd_sf"/>
</dbReference>
<dbReference type="Pfam" id="PF12840">
    <property type="entry name" value="HTH_20"/>
    <property type="match status" value="1"/>
</dbReference>